<proteinExistence type="predicted"/>
<feature type="region of interest" description="Disordered" evidence="1">
    <location>
        <begin position="1463"/>
        <end position="1484"/>
    </location>
</feature>
<evidence type="ECO:0000256" key="1">
    <source>
        <dbReference type="SAM" id="MobiDB-lite"/>
    </source>
</evidence>
<protein>
    <submittedName>
        <fullName evidence="2">Uncharacterized protein</fullName>
    </submittedName>
</protein>
<accession>A0A1H4ZW15</accession>
<feature type="region of interest" description="Disordered" evidence="1">
    <location>
        <begin position="1092"/>
        <end position="1112"/>
    </location>
</feature>
<name>A0A1H4ZW15_9BRAD</name>
<gene>
    <name evidence="2" type="ORF">SAMN05444171_3853</name>
</gene>
<dbReference type="EMBL" id="FNTI01000001">
    <property type="protein sequence ID" value="SED34273.1"/>
    <property type="molecule type" value="Genomic_DNA"/>
</dbReference>
<dbReference type="Proteomes" id="UP000183208">
    <property type="component" value="Unassembled WGS sequence"/>
</dbReference>
<feature type="region of interest" description="Disordered" evidence="1">
    <location>
        <begin position="1"/>
        <end position="27"/>
    </location>
</feature>
<feature type="compositionally biased region" description="Polar residues" evidence="1">
    <location>
        <begin position="1474"/>
        <end position="1484"/>
    </location>
</feature>
<dbReference type="OrthoDB" id="9148571at2"/>
<reference evidence="2 3" key="1">
    <citation type="submission" date="2016-10" db="EMBL/GenBank/DDBJ databases">
        <authorList>
            <person name="de Groot N.N."/>
        </authorList>
    </citation>
    <scope>NUCLEOTIDE SEQUENCE [LARGE SCALE GENOMIC DNA]</scope>
    <source>
        <strain evidence="2 3">GAS522</strain>
    </source>
</reference>
<evidence type="ECO:0000313" key="2">
    <source>
        <dbReference type="EMBL" id="SED34273.1"/>
    </source>
</evidence>
<organism evidence="2 3">
    <name type="scientific">Bradyrhizobium lablabi</name>
    <dbReference type="NCBI Taxonomy" id="722472"/>
    <lineage>
        <taxon>Bacteria</taxon>
        <taxon>Pseudomonadati</taxon>
        <taxon>Pseudomonadota</taxon>
        <taxon>Alphaproteobacteria</taxon>
        <taxon>Hyphomicrobiales</taxon>
        <taxon>Nitrobacteraceae</taxon>
        <taxon>Bradyrhizobium</taxon>
    </lineage>
</organism>
<feature type="compositionally biased region" description="Pro residues" evidence="1">
    <location>
        <begin position="1"/>
        <end position="16"/>
    </location>
</feature>
<sequence length="1721" mass="187055">MTHIVPPKPGHYPTPPSDEGDVGKDEGPIKEYVSLSSRVVADGFDGEQARFCMLLRPWVGAGAKPVDISAWPSEVLSKKDLTGESIPLRMIPLPSNLPTVKEEAEKEIRTLANQEAKLAHLQAEAKPAHAVDVDQARIDRLWRRMMNPDGAGSEFWKLLTTTLACPPPENKCSAYLPTPHGPASLMFTLQRGRALLEAIASPDSPLAMRVNSAAQLSLARPWYQEERPTRLASASPDFAIPTPDLASPEHEEFWLAPYRKRTAALLAGETPQPIWPDARTMARTILAGDLPAAGTMECVHAAHHLTTPDGHAAVYCASPDDNLATAQRRLGALLSLPTLQRLFGFAFDLKVKKRDMIDALSKLSGSDATPFVALAPVDADGSWTLARFEPNRSIFCPASWEEVCGDMGKAPITHGLRNLARRDDDNNPVYDIITIDPALASESSINNMAAQKASKEKGSALAPVERSQPVLHNGGLRVIEAKDGAADEKPTKCPSHDIIEDANALKIGDRLMVGIEVREGEVLWRSPDYRVIEFCDPTPGKGIDPKWVEAELSRRHLKADGIRRVQLDGAMAMSARQQVVDPMASEARKPPDDPVAKAAIKIIEDSTVALWGSDPAGVAPPEFDQKTRKAITKKTMPVIEELDITRHFRSPSHRQKHDMSVLSPTLRFGWSYYTALAPVFEGGGSLTPDDVARISKRVPAVSLPPIKGSSGKLKGRRFLRHERINAPMAVLLETDVPTLTKLVPPQLSPDMYVRTTREKGRLVASTRRLIVPPPIPLQFAMLHDVLRNTGNNVTVPKQGLSGLSLMGAQDKTDDQKPNRAHIGEISSKSRYVYYPDPAASVMVFGLKLPAEAGLESAPFIEDPVAIPVGARTWPDKSVGELSPWPNVVPIHLEVKAVPAYPDDHAARKPRIDSKGPRWLAPDGKLSEKAKGNAVKVHLVEISLAPGEVLALQAWCAPTVAQLTEWFDAIESAGLLLIAETTRKTDPHAACIGILKKQLNKDLPADLKHNEEEATKACLGAGGLTTPPRKTVQTIAGLVYRELLLKPNAVLASPLTMRLTHAVDDCLLSKPELGADIAITRRIFATADAADAAKTTDPAQSKPTTSVAAQTPADFLNNTPISEWGLSSTQEGATSTLIGGHICFDPASTGGLLIEALSAAPFDDSLDNPAMGLTREQRLRGDFVPIETKDPKKKEAENAKPFGFFVNSGGAVTFTEKQVPLLRLDGLPLPQDGRSGPRHYSLQELMAGAWGDAHPFGLALRAALPAALHCSGARRLKLKVTPINRHSGLLLSDHDHPAPESVAREIWLPATTRPAPPVIDHVSVALSHKPIKMLTNTDGSFTVGVEQSCVFTIWHARPFFSSGDGEKIALVLWPPGLFARGMTLDEKGQEILPKKADEAPAFYDEDLGPGGPYVTRWGADPLAGDDVPQSKFPTGPLIDPSRLSSAGERIPRAFMPVPISNQTWAASDQTDAKQQDQAGSPKNATAEQTPVAFMAVALQAFGPRFDPIRELWYFHVTLKTDPLAFPRVRLGLVRYQPHAREDDVPFDGSEPVRLRVSTPVKQWVKPLPGRKATVTYHPIDKGRFELTVVVDGPSTDPTAENRVRPRMVVEVIRHRMLEGIPQEEIVRDIDGNPAVCDDWSSDQTATNGTAQPKGIFFASDGGSYHWNALFTLDGPPDHDGWSHAVVVRETRELDLAQPTADTRKADTGPVFLARIPVKRSPP</sequence>
<dbReference type="RefSeq" id="WP_074822035.1">
    <property type="nucleotide sequence ID" value="NZ_FNTI01000001.1"/>
</dbReference>
<evidence type="ECO:0000313" key="3">
    <source>
        <dbReference type="Proteomes" id="UP000183208"/>
    </source>
</evidence>